<dbReference type="Gene3D" id="3.40.50.1820">
    <property type="entry name" value="alpha/beta hydrolase"/>
    <property type="match status" value="1"/>
</dbReference>
<dbReference type="InterPro" id="IPR029058">
    <property type="entry name" value="AB_hydrolase_fold"/>
</dbReference>
<protein>
    <submittedName>
        <fullName evidence="2">Uncharacterized protein</fullName>
    </submittedName>
</protein>
<dbReference type="Proteomes" id="UP000271469">
    <property type="component" value="Chromosome"/>
</dbReference>
<dbReference type="AlphaFoldDB" id="A0A3G8JUW0"/>
<keyword evidence="3" id="KW-1185">Reference proteome</keyword>
<dbReference type="GO" id="GO:0016787">
    <property type="term" value="F:hydrolase activity"/>
    <property type="evidence" value="ECO:0007669"/>
    <property type="project" value="UniProtKB-KW"/>
</dbReference>
<gene>
    <name evidence="2" type="ORF">D7316_05480</name>
</gene>
<dbReference type="EMBL" id="CP033972">
    <property type="protein sequence ID" value="AZG48857.1"/>
    <property type="molecule type" value="Genomic_DNA"/>
</dbReference>
<dbReference type="KEGG" id="gom:D7316_05480"/>
<proteinExistence type="predicted"/>
<dbReference type="Pfam" id="PF01083">
    <property type="entry name" value="Cutinase"/>
    <property type="match status" value="1"/>
</dbReference>
<evidence type="ECO:0000256" key="1">
    <source>
        <dbReference type="ARBA" id="ARBA00022801"/>
    </source>
</evidence>
<accession>A0A3G8JUW0</accession>
<dbReference type="SMART" id="SM01110">
    <property type="entry name" value="Cutinase"/>
    <property type="match status" value="1"/>
</dbReference>
<dbReference type="RefSeq" id="WP_164473856.1">
    <property type="nucleotide sequence ID" value="NZ_CP033972.1"/>
</dbReference>
<evidence type="ECO:0000313" key="3">
    <source>
        <dbReference type="Proteomes" id="UP000271469"/>
    </source>
</evidence>
<name>A0A3G8JUW0_9ACTN</name>
<dbReference type="SUPFAM" id="SSF53474">
    <property type="entry name" value="alpha/beta-Hydrolases"/>
    <property type="match status" value="1"/>
</dbReference>
<sequence length="237" mass="25238">MIDLLWLDGTWTRPGARSAPSEALRRAVDGSRVRFAYVDYPAEFGPATGVGDLAPAESISAGMIALTMAVAQSPNLCVVGGYSQGAMAAVAFAREILPKRKDLEVLAVAALGNPHQPIHVGRAGIAGPLGTLPWPLLSVYAPGDPIADLPLGSPGRSAADLTEWMSIRSPEAGKRWAVDVVEKLAKQKAQAWWAPWRWHDIERAISDVAGYLGTKHTTDYVTGGHAKRLARMIEGVA</sequence>
<dbReference type="InterPro" id="IPR000675">
    <property type="entry name" value="Cutinase/axe"/>
</dbReference>
<organism evidence="2 3">
    <name type="scientific">Gordonia insulae</name>
    <dbReference type="NCBI Taxonomy" id="2420509"/>
    <lineage>
        <taxon>Bacteria</taxon>
        <taxon>Bacillati</taxon>
        <taxon>Actinomycetota</taxon>
        <taxon>Actinomycetes</taxon>
        <taxon>Mycobacteriales</taxon>
        <taxon>Gordoniaceae</taxon>
        <taxon>Gordonia</taxon>
    </lineage>
</organism>
<keyword evidence="1" id="KW-0378">Hydrolase</keyword>
<evidence type="ECO:0000313" key="2">
    <source>
        <dbReference type="EMBL" id="AZG48857.1"/>
    </source>
</evidence>
<reference evidence="2 3" key="1">
    <citation type="submission" date="2018-11" db="EMBL/GenBank/DDBJ databases">
        <title>Gordonia insulae sp. nov., isolated from an island soil.</title>
        <authorList>
            <person name="Kim Y.S."/>
            <person name="Kim S.B."/>
        </authorList>
    </citation>
    <scope>NUCLEOTIDE SEQUENCE [LARGE SCALE GENOMIC DNA]</scope>
    <source>
        <strain evidence="2 3">MMS17-SY073</strain>
    </source>
</reference>